<feature type="chain" id="PRO_5047038738" description="PepSY domain-containing protein" evidence="1">
    <location>
        <begin position="39"/>
        <end position="121"/>
    </location>
</feature>
<sequence>MRYYKHNMNKTLKRRLTHRLLRWTGGTSLLLMAALALASEDAEQVRTLTEQGRILPLEQLITEARKRKPGILIEAELDWEPEQGITIYELLMLGADGELWELEFDALTGELLELELEHEHD</sequence>
<name>A0ABZ0S702_9GAMM</name>
<dbReference type="Pfam" id="PF03413">
    <property type="entry name" value="PepSY"/>
    <property type="match status" value="1"/>
</dbReference>
<accession>A0ABZ0S702</accession>
<gene>
    <name evidence="3" type="ORF">Thiowin_01337</name>
</gene>
<organism evidence="3 4">
    <name type="scientific">Thiorhodovibrio winogradskyi</name>
    <dbReference type="NCBI Taxonomy" id="77007"/>
    <lineage>
        <taxon>Bacteria</taxon>
        <taxon>Pseudomonadati</taxon>
        <taxon>Pseudomonadota</taxon>
        <taxon>Gammaproteobacteria</taxon>
        <taxon>Chromatiales</taxon>
        <taxon>Chromatiaceae</taxon>
        <taxon>Thiorhodovibrio</taxon>
    </lineage>
</organism>
<dbReference type="InterPro" id="IPR025711">
    <property type="entry name" value="PepSY"/>
</dbReference>
<feature type="signal peptide" evidence="1">
    <location>
        <begin position="1"/>
        <end position="38"/>
    </location>
</feature>
<keyword evidence="4" id="KW-1185">Reference proteome</keyword>
<evidence type="ECO:0000256" key="1">
    <source>
        <dbReference type="SAM" id="SignalP"/>
    </source>
</evidence>
<keyword evidence="1" id="KW-0732">Signal</keyword>
<feature type="domain" description="PepSY" evidence="2">
    <location>
        <begin position="55"/>
        <end position="113"/>
    </location>
</feature>
<dbReference type="Proteomes" id="UP001432180">
    <property type="component" value="Chromosome"/>
</dbReference>
<reference evidence="3 4" key="1">
    <citation type="journal article" date="2023" name="Microorganisms">
        <title>Thiorhodovibrio frisius and Trv. litoralis spp. nov., Two Novel Members from a Clade of Fastidious Purple Sulfur Bacteria That Exhibit Unique Red-Shifted Light-Harvesting Capabilities.</title>
        <authorList>
            <person name="Methner A."/>
            <person name="Kuzyk S.B."/>
            <person name="Petersen J."/>
            <person name="Bauer S."/>
            <person name="Brinkmann H."/>
            <person name="Sichau K."/>
            <person name="Wanner G."/>
            <person name="Wolf J."/>
            <person name="Neumann-Schaal M."/>
            <person name="Henke P."/>
            <person name="Tank M."/>
            <person name="Sproer C."/>
            <person name="Bunk B."/>
            <person name="Overmann J."/>
        </authorList>
    </citation>
    <scope>NUCLEOTIDE SEQUENCE [LARGE SCALE GENOMIC DNA]</scope>
    <source>
        <strain evidence="3 4">DSM 6702</strain>
    </source>
</reference>
<protein>
    <recommendedName>
        <fullName evidence="2">PepSY domain-containing protein</fullName>
    </recommendedName>
</protein>
<evidence type="ECO:0000313" key="4">
    <source>
        <dbReference type="Proteomes" id="UP001432180"/>
    </source>
</evidence>
<proteinExistence type="predicted"/>
<evidence type="ECO:0000259" key="2">
    <source>
        <dbReference type="Pfam" id="PF03413"/>
    </source>
</evidence>
<evidence type="ECO:0000313" key="3">
    <source>
        <dbReference type="EMBL" id="WPL16383.1"/>
    </source>
</evidence>
<dbReference type="EMBL" id="CP121472">
    <property type="protein sequence ID" value="WPL16383.1"/>
    <property type="molecule type" value="Genomic_DNA"/>
</dbReference>
<dbReference type="Gene3D" id="3.10.450.40">
    <property type="match status" value="1"/>
</dbReference>